<protein>
    <recommendedName>
        <fullName evidence="4">Fibronectin type-III domain-containing protein</fullName>
    </recommendedName>
</protein>
<evidence type="ECO:0000259" key="2">
    <source>
        <dbReference type="Pfam" id="PF17166"/>
    </source>
</evidence>
<gene>
    <name evidence="3" type="ORF">EZS27_018929</name>
</gene>
<evidence type="ECO:0000313" key="3">
    <source>
        <dbReference type="EMBL" id="KAA6332577.1"/>
    </source>
</evidence>
<comment type="caution">
    <text evidence="3">The sequence shown here is derived from an EMBL/GenBank/DDBJ whole genome shotgun (WGS) entry which is preliminary data.</text>
</comment>
<evidence type="ECO:0000259" key="1">
    <source>
        <dbReference type="Pfam" id="PF16323"/>
    </source>
</evidence>
<accession>A0A5J4RET5</accession>
<dbReference type="InterPro" id="IPR032527">
    <property type="entry name" value="DUF4959"/>
</dbReference>
<feature type="domain" description="DUF4959" evidence="1">
    <location>
        <begin position="19"/>
        <end position="123"/>
    </location>
</feature>
<dbReference type="InterPro" id="IPR033431">
    <property type="entry name" value="DUF5126"/>
</dbReference>
<reference evidence="3" key="1">
    <citation type="submission" date="2019-03" db="EMBL/GenBank/DDBJ databases">
        <title>Single cell metagenomics reveals metabolic interactions within the superorganism composed of flagellate Streblomastix strix and complex community of Bacteroidetes bacteria on its surface.</title>
        <authorList>
            <person name="Treitli S.C."/>
            <person name="Kolisko M."/>
            <person name="Husnik F."/>
            <person name="Keeling P."/>
            <person name="Hampl V."/>
        </authorList>
    </citation>
    <scope>NUCLEOTIDE SEQUENCE</scope>
    <source>
        <strain evidence="3">STM</strain>
    </source>
</reference>
<sequence length="172" mass="18791">MKSLNTIIFYILLLLCVYGCSEGTPEPIEKDGDAPASIIGDVSIENLSGMVRLIYPLPADPSILYVSAQYTAEDGQVKEFRASSYTNTLSLDGFNRSKDYIVELCTVGRNGKNSSLREFTVHPQDPPVMMVRESLKIKEDWGGISVTFNKNSTKANLSIGVCTIDSIGDVLS</sequence>
<name>A0A5J4RET5_9ZZZZ</name>
<dbReference type="Pfam" id="PF16323">
    <property type="entry name" value="DUF4959"/>
    <property type="match status" value="1"/>
</dbReference>
<dbReference type="Pfam" id="PF17166">
    <property type="entry name" value="DUF5126"/>
    <property type="match status" value="1"/>
</dbReference>
<feature type="domain" description="DUF5126" evidence="2">
    <location>
        <begin position="125"/>
        <end position="167"/>
    </location>
</feature>
<dbReference type="AlphaFoldDB" id="A0A5J4RET5"/>
<proteinExistence type="predicted"/>
<evidence type="ECO:0008006" key="4">
    <source>
        <dbReference type="Google" id="ProtNLM"/>
    </source>
</evidence>
<organism evidence="3">
    <name type="scientific">termite gut metagenome</name>
    <dbReference type="NCBI Taxonomy" id="433724"/>
    <lineage>
        <taxon>unclassified sequences</taxon>
        <taxon>metagenomes</taxon>
        <taxon>organismal metagenomes</taxon>
    </lineage>
</organism>
<dbReference type="EMBL" id="SNRY01001223">
    <property type="protein sequence ID" value="KAA6332577.1"/>
    <property type="molecule type" value="Genomic_DNA"/>
</dbReference>